<feature type="transmembrane region" description="Helical" evidence="2">
    <location>
        <begin position="416"/>
        <end position="436"/>
    </location>
</feature>
<dbReference type="InterPro" id="IPR036259">
    <property type="entry name" value="MFS_trans_sf"/>
</dbReference>
<dbReference type="CDD" id="cd17332">
    <property type="entry name" value="MFS_MelB_like"/>
    <property type="match status" value="1"/>
</dbReference>
<protein>
    <submittedName>
        <fullName evidence="3">MFS transporter</fullName>
    </submittedName>
</protein>
<feature type="transmembrane region" description="Helical" evidence="2">
    <location>
        <begin position="30"/>
        <end position="48"/>
    </location>
</feature>
<keyword evidence="2" id="KW-0472">Membrane</keyword>
<keyword evidence="5" id="KW-1185">Reference proteome</keyword>
<feature type="transmembrane region" description="Helical" evidence="2">
    <location>
        <begin position="240"/>
        <end position="264"/>
    </location>
</feature>
<organism evidence="4 5">
    <name type="scientific">Hyphomonas atlantica</name>
    <dbReference type="NCBI Taxonomy" id="1280948"/>
    <lineage>
        <taxon>Bacteria</taxon>
        <taxon>Pseudomonadati</taxon>
        <taxon>Pseudomonadota</taxon>
        <taxon>Alphaproteobacteria</taxon>
        <taxon>Hyphomonadales</taxon>
        <taxon>Hyphomonadaceae</taxon>
        <taxon>Hyphomonas</taxon>
    </lineage>
</organism>
<dbReference type="Gene3D" id="1.20.1250.20">
    <property type="entry name" value="MFS general substrate transporter like domains"/>
    <property type="match status" value="2"/>
</dbReference>
<sequence>MNSIASQGLSVSPATQIGFGRRAGFGLGDFGINIFWNMTNLFAMFFYTDVAGLPNFMAGLVIFGAMLWDAVTDPLVGLLADRTRTRLGRFRPYLFLGAIPLGLSFMFMFRTGNLELGALALYAFATQIIFRTFYTVVSVPYGSLSARMTKDPNERSALAVYRMVFATTAGILIAAFTRDGAAVLGGGDLKLGFERLAMVYAALGAAAVLACAVFTREPDIDQNEPSAALRDQARMMRQNSAFWIVFATTVIGGIGSTIAGKAMLYYLKYNLNAEHLFGVVMFSITLMVMFCVPIWGFLSRRIGKRAVWACGASISAITTALLFFNPVETALVVTLILIFGAIGSSASYVSVWSTLPDTVEYGEWKTGVRSESLVFGAIAFAQKLSLGVATLFSGFLLDAFGYVANQEQTPQALMGLKLMISVIPFMAAITCLVLILNYKLDQARHREIVRDIELRESHSDSQ</sequence>
<reference evidence="3 6" key="2">
    <citation type="journal article" date="2018" name="Nat. Biotechnol.">
        <title>A standardized bacterial taxonomy based on genome phylogeny substantially revises the tree of life.</title>
        <authorList>
            <person name="Parks D.H."/>
            <person name="Chuvochina M."/>
            <person name="Waite D.W."/>
            <person name="Rinke C."/>
            <person name="Skarshewski A."/>
            <person name="Chaumeil P.A."/>
            <person name="Hugenholtz P."/>
        </authorList>
    </citation>
    <scope>NUCLEOTIDE SEQUENCE [LARGE SCALE GENOMIC DNA]</scope>
    <source>
        <strain evidence="3">UBA10378</strain>
    </source>
</reference>
<dbReference type="PATRIC" id="fig|1280948.3.peg.1427"/>
<feature type="transmembrane region" description="Helical" evidence="2">
    <location>
        <begin position="330"/>
        <end position="352"/>
    </location>
</feature>
<dbReference type="eggNOG" id="COG2211">
    <property type="taxonomic scope" value="Bacteria"/>
</dbReference>
<keyword evidence="2" id="KW-0812">Transmembrane</keyword>
<feature type="transmembrane region" description="Helical" evidence="2">
    <location>
        <begin position="373"/>
        <end position="396"/>
    </location>
</feature>
<dbReference type="RefSeq" id="WP_035550417.1">
    <property type="nucleotide sequence ID" value="NZ_AWFH01000010.1"/>
</dbReference>
<dbReference type="Proteomes" id="UP000263957">
    <property type="component" value="Unassembled WGS sequence"/>
</dbReference>
<dbReference type="GO" id="GO:0006814">
    <property type="term" value="P:sodium ion transport"/>
    <property type="evidence" value="ECO:0007669"/>
    <property type="project" value="InterPro"/>
</dbReference>
<comment type="caution">
    <text evidence="4">The sequence shown here is derived from an EMBL/GenBank/DDBJ whole genome shotgun (WGS) entry which is preliminary data.</text>
</comment>
<dbReference type="EMBL" id="AWFH01000010">
    <property type="protein sequence ID" value="KCZ62270.1"/>
    <property type="molecule type" value="Genomic_DNA"/>
</dbReference>
<dbReference type="SUPFAM" id="SSF103473">
    <property type="entry name" value="MFS general substrate transporter"/>
    <property type="match status" value="1"/>
</dbReference>
<dbReference type="GO" id="GO:0005886">
    <property type="term" value="C:plasma membrane"/>
    <property type="evidence" value="ECO:0007669"/>
    <property type="project" value="TreeGrafter"/>
</dbReference>
<feature type="transmembrane region" description="Helical" evidence="2">
    <location>
        <begin position="305"/>
        <end position="324"/>
    </location>
</feature>
<dbReference type="STRING" id="1280948.HY36_15995"/>
<dbReference type="InterPro" id="IPR001927">
    <property type="entry name" value="Na/Gal_symport"/>
</dbReference>
<keyword evidence="2" id="KW-1133">Transmembrane helix</keyword>
<dbReference type="GeneID" id="92500572"/>
<feature type="transmembrane region" description="Helical" evidence="2">
    <location>
        <begin position="116"/>
        <end position="137"/>
    </location>
</feature>
<accession>A0A059E3V4</accession>
<dbReference type="NCBIfam" id="TIGR00792">
    <property type="entry name" value="gph"/>
    <property type="match status" value="1"/>
</dbReference>
<proteinExistence type="inferred from homology"/>
<gene>
    <name evidence="3" type="ORF">DD728_03435</name>
    <name evidence="4" type="ORF">HY36_15995</name>
</gene>
<evidence type="ECO:0000256" key="2">
    <source>
        <dbReference type="SAM" id="Phobius"/>
    </source>
</evidence>
<dbReference type="InterPro" id="IPR039672">
    <property type="entry name" value="MFS_2"/>
</dbReference>
<evidence type="ECO:0000313" key="5">
    <source>
        <dbReference type="Proteomes" id="UP000024547"/>
    </source>
</evidence>
<dbReference type="AlphaFoldDB" id="A0A059E3V4"/>
<feature type="transmembrane region" description="Helical" evidence="2">
    <location>
        <begin position="60"/>
        <end position="80"/>
    </location>
</feature>
<dbReference type="PANTHER" id="PTHR11328:SF24">
    <property type="entry name" value="MAJOR FACILITATOR SUPERFAMILY (MFS) PROFILE DOMAIN-CONTAINING PROTEIN"/>
    <property type="match status" value="1"/>
</dbReference>
<dbReference type="EMBL" id="DOGS01000070">
    <property type="protein sequence ID" value="HBQ47931.1"/>
    <property type="molecule type" value="Genomic_DNA"/>
</dbReference>
<feature type="transmembrane region" description="Helical" evidence="2">
    <location>
        <begin position="158"/>
        <end position="177"/>
    </location>
</feature>
<feature type="transmembrane region" description="Helical" evidence="2">
    <location>
        <begin position="276"/>
        <end position="298"/>
    </location>
</feature>
<dbReference type="GO" id="GO:0008643">
    <property type="term" value="P:carbohydrate transport"/>
    <property type="evidence" value="ECO:0007669"/>
    <property type="project" value="InterPro"/>
</dbReference>
<evidence type="ECO:0000313" key="4">
    <source>
        <dbReference type="EMBL" id="KCZ62270.1"/>
    </source>
</evidence>
<dbReference type="OrthoDB" id="181905at2"/>
<evidence type="ECO:0000256" key="1">
    <source>
        <dbReference type="ARBA" id="ARBA00009617"/>
    </source>
</evidence>
<reference evidence="4 5" key="1">
    <citation type="journal article" date="2014" name="Antonie Van Leeuwenhoek">
        <title>Hyphomonas beringensis sp. nov. and Hyphomonas chukchiensis sp. nov., isolated from surface seawater of the Bering Sea and Chukchi Sea.</title>
        <authorList>
            <person name="Li C."/>
            <person name="Lai Q."/>
            <person name="Li G."/>
            <person name="Dong C."/>
            <person name="Wang J."/>
            <person name="Liao Y."/>
            <person name="Shao Z."/>
        </authorList>
    </citation>
    <scope>NUCLEOTIDE SEQUENCE [LARGE SCALE GENOMIC DNA]</scope>
    <source>
        <strain evidence="4 5">22II1-22F38</strain>
    </source>
</reference>
<feature type="transmembrane region" description="Helical" evidence="2">
    <location>
        <begin position="197"/>
        <end position="215"/>
    </location>
</feature>
<dbReference type="PANTHER" id="PTHR11328">
    <property type="entry name" value="MAJOR FACILITATOR SUPERFAMILY DOMAIN-CONTAINING PROTEIN"/>
    <property type="match status" value="1"/>
</dbReference>
<feature type="transmembrane region" description="Helical" evidence="2">
    <location>
        <begin position="92"/>
        <end position="110"/>
    </location>
</feature>
<evidence type="ECO:0000313" key="3">
    <source>
        <dbReference type="EMBL" id="HBQ47931.1"/>
    </source>
</evidence>
<comment type="similarity">
    <text evidence="1">Belongs to the sodium:galactoside symporter (TC 2.A.2) family.</text>
</comment>
<dbReference type="Proteomes" id="UP000024547">
    <property type="component" value="Unassembled WGS sequence"/>
</dbReference>
<dbReference type="GO" id="GO:0015293">
    <property type="term" value="F:symporter activity"/>
    <property type="evidence" value="ECO:0007669"/>
    <property type="project" value="InterPro"/>
</dbReference>
<dbReference type="Pfam" id="PF13347">
    <property type="entry name" value="MFS_2"/>
    <property type="match status" value="1"/>
</dbReference>
<evidence type="ECO:0000313" key="6">
    <source>
        <dbReference type="Proteomes" id="UP000263957"/>
    </source>
</evidence>
<name>A0A059E3V4_9PROT</name>